<feature type="transmembrane region" description="Helical" evidence="7">
    <location>
        <begin position="56"/>
        <end position="80"/>
    </location>
</feature>
<gene>
    <name evidence="9" type="ORF">HO133_003551</name>
</gene>
<feature type="transmembrane region" description="Helical" evidence="7">
    <location>
        <begin position="266"/>
        <end position="289"/>
    </location>
</feature>
<dbReference type="AlphaFoldDB" id="A0A8H6F999"/>
<feature type="transmembrane region" description="Helical" evidence="7">
    <location>
        <begin position="141"/>
        <end position="162"/>
    </location>
</feature>
<dbReference type="Proteomes" id="UP000593566">
    <property type="component" value="Unassembled WGS sequence"/>
</dbReference>
<dbReference type="InterPro" id="IPR049326">
    <property type="entry name" value="Rhodopsin_dom_fungi"/>
</dbReference>
<dbReference type="InterPro" id="IPR052337">
    <property type="entry name" value="SAT4-like"/>
</dbReference>
<evidence type="ECO:0000313" key="10">
    <source>
        <dbReference type="Proteomes" id="UP000593566"/>
    </source>
</evidence>
<dbReference type="RefSeq" id="XP_037149161.1">
    <property type="nucleotide sequence ID" value="XM_037294473.1"/>
</dbReference>
<evidence type="ECO:0000256" key="3">
    <source>
        <dbReference type="ARBA" id="ARBA00022989"/>
    </source>
</evidence>
<dbReference type="PANTHER" id="PTHR33048:SF146">
    <property type="entry name" value="INTEGRAL MEMBRANE PROTEIN"/>
    <property type="match status" value="1"/>
</dbReference>
<dbReference type="GeneID" id="59331962"/>
<dbReference type="Pfam" id="PF20684">
    <property type="entry name" value="Fung_rhodopsin"/>
    <property type="match status" value="1"/>
</dbReference>
<reference evidence="9 10" key="1">
    <citation type="journal article" date="2020" name="Genomics">
        <title>Complete, high-quality genomes from long-read metagenomic sequencing of two wolf lichen thalli reveals enigmatic genome architecture.</title>
        <authorList>
            <person name="McKenzie S.K."/>
            <person name="Walston R.F."/>
            <person name="Allen J.L."/>
        </authorList>
    </citation>
    <scope>NUCLEOTIDE SEQUENCE [LARGE SCALE GENOMIC DNA]</scope>
    <source>
        <strain evidence="9">WasteWater1</strain>
    </source>
</reference>
<name>A0A8H6F999_9LECA</name>
<comment type="caution">
    <text evidence="9">The sequence shown here is derived from an EMBL/GenBank/DDBJ whole genome shotgun (WGS) entry which is preliminary data.</text>
</comment>
<proteinExistence type="inferred from homology"/>
<feature type="transmembrane region" description="Helical" evidence="7">
    <location>
        <begin position="190"/>
        <end position="212"/>
    </location>
</feature>
<feature type="compositionally biased region" description="Low complexity" evidence="6">
    <location>
        <begin position="332"/>
        <end position="344"/>
    </location>
</feature>
<comment type="subcellular location">
    <subcellularLocation>
        <location evidence="1">Membrane</location>
        <topology evidence="1">Multi-pass membrane protein</topology>
    </subcellularLocation>
</comment>
<feature type="transmembrane region" description="Helical" evidence="7">
    <location>
        <begin position="22"/>
        <end position="44"/>
    </location>
</feature>
<evidence type="ECO:0000256" key="6">
    <source>
        <dbReference type="SAM" id="MobiDB-lite"/>
    </source>
</evidence>
<accession>A0A8H6F999</accession>
<feature type="transmembrane region" description="Helical" evidence="7">
    <location>
        <begin position="105"/>
        <end position="129"/>
    </location>
</feature>
<dbReference type="PANTHER" id="PTHR33048">
    <property type="entry name" value="PTH11-LIKE INTEGRAL MEMBRANE PROTEIN (AFU_ORTHOLOGUE AFUA_5G11245)"/>
    <property type="match status" value="1"/>
</dbReference>
<keyword evidence="2 7" id="KW-0812">Transmembrane</keyword>
<evidence type="ECO:0000256" key="2">
    <source>
        <dbReference type="ARBA" id="ARBA00022692"/>
    </source>
</evidence>
<evidence type="ECO:0000313" key="9">
    <source>
        <dbReference type="EMBL" id="KAF6219726.1"/>
    </source>
</evidence>
<keyword evidence="4 7" id="KW-0472">Membrane</keyword>
<feature type="transmembrane region" description="Helical" evidence="7">
    <location>
        <begin position="224"/>
        <end position="244"/>
    </location>
</feature>
<dbReference type="GO" id="GO:0016020">
    <property type="term" value="C:membrane"/>
    <property type="evidence" value="ECO:0007669"/>
    <property type="project" value="UniProtKB-SubCell"/>
</dbReference>
<evidence type="ECO:0000256" key="5">
    <source>
        <dbReference type="ARBA" id="ARBA00038359"/>
    </source>
</evidence>
<comment type="similarity">
    <text evidence="5">Belongs to the SAT4 family.</text>
</comment>
<sequence length="365" mass="39809">MAPSSNATPSSSAGANSKVDSVWLATQSTSVAIGTLLVLTRIYIRSIIIKKFGLDDMFIVIGLVIALVVCAMTSLSVHYIQQYFSDRSQGQTVAAISNFTLAQKLLALSLPVGIFSGLCTRLSVCLFLLRIFRSIRAWRMGLYAVMAFATAVVIPTHIILLAHCQPIRKQWDPLSPGTCWSPLILSRTSYAYGVTSVLCDWILATLPIVFMWNLQMRVRVKVGICALMGMGYFTGICALVRTLLDKEQPFLKPTDEYLQSGPAQKAIWAILEVNVGIIAACIPTLKPLFDHSRPSHLRFFRSGKAAETPELDDDKACRKILSLNTLESTLPSSLANSLNSSGDSRVSQARYDGASDAASPPDSRV</sequence>
<evidence type="ECO:0000256" key="4">
    <source>
        <dbReference type="ARBA" id="ARBA00023136"/>
    </source>
</evidence>
<organism evidence="9 10">
    <name type="scientific">Letharia lupina</name>
    <dbReference type="NCBI Taxonomy" id="560253"/>
    <lineage>
        <taxon>Eukaryota</taxon>
        <taxon>Fungi</taxon>
        <taxon>Dikarya</taxon>
        <taxon>Ascomycota</taxon>
        <taxon>Pezizomycotina</taxon>
        <taxon>Lecanoromycetes</taxon>
        <taxon>OSLEUM clade</taxon>
        <taxon>Lecanoromycetidae</taxon>
        <taxon>Lecanorales</taxon>
        <taxon>Lecanorineae</taxon>
        <taxon>Parmeliaceae</taxon>
        <taxon>Letharia</taxon>
    </lineage>
</organism>
<evidence type="ECO:0000256" key="7">
    <source>
        <dbReference type="SAM" id="Phobius"/>
    </source>
</evidence>
<evidence type="ECO:0000259" key="8">
    <source>
        <dbReference type="Pfam" id="PF20684"/>
    </source>
</evidence>
<protein>
    <recommendedName>
        <fullName evidence="8">Rhodopsin domain-containing protein</fullName>
    </recommendedName>
</protein>
<feature type="region of interest" description="Disordered" evidence="6">
    <location>
        <begin position="332"/>
        <end position="365"/>
    </location>
</feature>
<dbReference type="EMBL" id="JACCJB010000018">
    <property type="protein sequence ID" value="KAF6219726.1"/>
    <property type="molecule type" value="Genomic_DNA"/>
</dbReference>
<evidence type="ECO:0000256" key="1">
    <source>
        <dbReference type="ARBA" id="ARBA00004141"/>
    </source>
</evidence>
<feature type="domain" description="Rhodopsin" evidence="8">
    <location>
        <begin position="41"/>
        <end position="290"/>
    </location>
</feature>
<keyword evidence="10" id="KW-1185">Reference proteome</keyword>
<keyword evidence="3 7" id="KW-1133">Transmembrane helix</keyword>